<organism evidence="2 3">
    <name type="scientific">Croceicoccus naphthovorans</name>
    <dbReference type="NCBI Taxonomy" id="1348774"/>
    <lineage>
        <taxon>Bacteria</taxon>
        <taxon>Pseudomonadati</taxon>
        <taxon>Pseudomonadota</taxon>
        <taxon>Alphaproteobacteria</taxon>
        <taxon>Sphingomonadales</taxon>
        <taxon>Erythrobacteraceae</taxon>
        <taxon>Croceicoccus</taxon>
    </lineage>
</organism>
<keyword evidence="3" id="KW-1185">Reference proteome</keyword>
<gene>
    <name evidence="2" type="ORF">AB433_13630</name>
</gene>
<evidence type="ECO:0000313" key="3">
    <source>
        <dbReference type="Proteomes" id="UP000035287"/>
    </source>
</evidence>
<dbReference type="InterPro" id="IPR025303">
    <property type="entry name" value="PdaC"/>
</dbReference>
<dbReference type="KEGG" id="cna:AB433_13630"/>
<reference evidence="2 3" key="1">
    <citation type="submission" date="2015-06" db="EMBL/GenBank/DDBJ databases">
        <authorList>
            <person name="Zeng Y."/>
            <person name="Huang Y."/>
        </authorList>
    </citation>
    <scope>NUCLEOTIDE SEQUENCE [LARGE SCALE GENOMIC DNA]</scope>
    <source>
        <strain evidence="2 3">PQ-2</strain>
    </source>
</reference>
<dbReference type="Gene3D" id="3.30.565.40">
    <property type="entry name" value="Fervidobacterium nodosum Rt17-B1 like"/>
    <property type="match status" value="1"/>
</dbReference>
<proteinExistence type="predicted"/>
<sequence length="218" mass="23999">MEDGDAQFIFKYTWPAKASAIPELRPWLDADRADRYASAKADWESTVEWCPDGAVSCLNAALQKDWKVVTDLPRFLSLSAEVYTYTGGAHGGTVFDAIVWDRAQGRAVKPIDMFVSNEAVDQATTTAFCNELDKARQRKRGGPIKRSDAWSYDCIAPVASSTVILGSSGGERFDKIGFLIPPYKAGSYAEGAYEVTLPITPALMDAVRPEYRRAFIVP</sequence>
<dbReference type="STRING" id="1348774.AB433_13630"/>
<dbReference type="Proteomes" id="UP000035287">
    <property type="component" value="Chromosome"/>
</dbReference>
<dbReference type="AlphaFoldDB" id="A0A0G3XMI8"/>
<evidence type="ECO:0000259" key="1">
    <source>
        <dbReference type="Pfam" id="PF13739"/>
    </source>
</evidence>
<feature type="domain" description="Deacetylase PdaC" evidence="1">
    <location>
        <begin position="61"/>
        <end position="92"/>
    </location>
</feature>
<dbReference type="Pfam" id="PF13739">
    <property type="entry name" value="PdaC"/>
    <property type="match status" value="1"/>
</dbReference>
<protein>
    <recommendedName>
        <fullName evidence="1">Deacetylase PdaC domain-containing protein</fullName>
    </recommendedName>
</protein>
<dbReference type="PATRIC" id="fig|1348774.3.peg.2868"/>
<name>A0A0G3XMI8_9SPHN</name>
<dbReference type="EMBL" id="CP011770">
    <property type="protein sequence ID" value="AKM11846.1"/>
    <property type="molecule type" value="Genomic_DNA"/>
</dbReference>
<accession>A0A0G3XMI8</accession>
<evidence type="ECO:0000313" key="2">
    <source>
        <dbReference type="EMBL" id="AKM11846.1"/>
    </source>
</evidence>